<name>A0A444MI42_9SPHI</name>
<protein>
    <submittedName>
        <fullName evidence="1">Uncharacterized protein</fullName>
    </submittedName>
</protein>
<evidence type="ECO:0000313" key="2">
    <source>
        <dbReference type="Proteomes" id="UP000286701"/>
    </source>
</evidence>
<organism evidence="1 2">
    <name type="scientific">Mucilaginibacter gilvus</name>
    <dbReference type="NCBI Taxonomy" id="2305909"/>
    <lineage>
        <taxon>Bacteria</taxon>
        <taxon>Pseudomonadati</taxon>
        <taxon>Bacteroidota</taxon>
        <taxon>Sphingobacteriia</taxon>
        <taxon>Sphingobacteriales</taxon>
        <taxon>Sphingobacteriaceae</taxon>
        <taxon>Mucilaginibacter</taxon>
    </lineage>
</organism>
<sequence>MTNAKYVFVSGGGEILVVLQVIKENYLFLTIADNAKGLPSDFDVENRSTLGMEIMKALSM</sequence>
<dbReference type="Proteomes" id="UP000286701">
    <property type="component" value="Unassembled WGS sequence"/>
</dbReference>
<accession>A0A444MI42</accession>
<reference evidence="1 2" key="1">
    <citation type="submission" date="2019-01" db="EMBL/GenBank/DDBJ databases">
        <title>Mucilaginibacter antarcticum sp. nov., isolated from antarctic soil.</title>
        <authorList>
            <person name="Yan Y.-Q."/>
            <person name="Du Z.-J."/>
        </authorList>
    </citation>
    <scope>NUCLEOTIDE SEQUENCE [LARGE SCALE GENOMIC DNA]</scope>
    <source>
        <strain evidence="1 2">F01003</strain>
    </source>
</reference>
<dbReference type="AlphaFoldDB" id="A0A444MI42"/>
<dbReference type="Gene3D" id="3.30.565.10">
    <property type="entry name" value="Histidine kinase-like ATPase, C-terminal domain"/>
    <property type="match status" value="1"/>
</dbReference>
<dbReference type="InterPro" id="IPR036890">
    <property type="entry name" value="HATPase_C_sf"/>
</dbReference>
<comment type="caution">
    <text evidence="1">The sequence shown here is derived from an EMBL/GenBank/DDBJ whole genome shotgun (WGS) entry which is preliminary data.</text>
</comment>
<gene>
    <name evidence="1" type="ORF">EPL05_21990</name>
</gene>
<dbReference type="OrthoDB" id="1523170at2"/>
<evidence type="ECO:0000313" key="1">
    <source>
        <dbReference type="EMBL" id="RWY47370.1"/>
    </source>
</evidence>
<keyword evidence="2" id="KW-1185">Reference proteome</keyword>
<dbReference type="RefSeq" id="WP_128536148.1">
    <property type="nucleotide sequence ID" value="NZ_SBIW01000026.1"/>
</dbReference>
<proteinExistence type="predicted"/>
<dbReference type="EMBL" id="SBIW01000026">
    <property type="protein sequence ID" value="RWY47370.1"/>
    <property type="molecule type" value="Genomic_DNA"/>
</dbReference>